<keyword evidence="1" id="KW-0732">Signal</keyword>
<evidence type="ECO:0000256" key="1">
    <source>
        <dbReference type="SAM" id="SignalP"/>
    </source>
</evidence>
<evidence type="ECO:0000313" key="2">
    <source>
        <dbReference type="EMBL" id="NYB74275.1"/>
    </source>
</evidence>
<reference evidence="2" key="1">
    <citation type="submission" date="2020-07" db="EMBL/GenBank/DDBJ databases">
        <title>Genomic analysis of a strain of Sedimentibacter Hydroxybenzoicus DSM7310.</title>
        <authorList>
            <person name="Ma S."/>
        </authorList>
    </citation>
    <scope>NUCLEOTIDE SEQUENCE</scope>
    <source>
        <strain evidence="2">DSM 7310</strain>
    </source>
</reference>
<accession>A0A974GWP8</accession>
<proteinExistence type="predicted"/>
<evidence type="ECO:0008006" key="4">
    <source>
        <dbReference type="Google" id="ProtNLM"/>
    </source>
</evidence>
<organism evidence="2 3">
    <name type="scientific">Sedimentibacter hydroxybenzoicus DSM 7310</name>
    <dbReference type="NCBI Taxonomy" id="1123245"/>
    <lineage>
        <taxon>Bacteria</taxon>
        <taxon>Bacillati</taxon>
        <taxon>Bacillota</taxon>
        <taxon>Tissierellia</taxon>
        <taxon>Sedimentibacter</taxon>
    </lineage>
</organism>
<feature type="signal peptide" evidence="1">
    <location>
        <begin position="1"/>
        <end position="23"/>
    </location>
</feature>
<dbReference type="AlphaFoldDB" id="A0A974GWP8"/>
<dbReference type="Proteomes" id="UP000611629">
    <property type="component" value="Unassembled WGS sequence"/>
</dbReference>
<protein>
    <recommendedName>
        <fullName evidence="4">SipW-cognate class signal peptide</fullName>
    </recommendedName>
</protein>
<dbReference type="EMBL" id="JACBNQ010000008">
    <property type="protein sequence ID" value="NYB74275.1"/>
    <property type="molecule type" value="Genomic_DNA"/>
</dbReference>
<sequence>MKKTKLIALIMVISIMMVGAGYAAWSEQIFVDTTIKTGNFNMEITKATVRTGERQDDNLSHEWHHFDWTKGNSKNDVTINQDGNSVEVELRNLYPGGVVQFDMTTTNNGTIPAKLKSVNVQYLDGNKSLLNSLKAKTTWKVDINGDGKIEPMGKFGNGHVDGKWHPVQSALSVLVDDLNNYNIVIEPKGSLSLGLDDEDGCIQFKLDENAKNALQDQTVKFKLTFNWEQWTTDPNSNPYTNYGGDGDIQ</sequence>
<keyword evidence="3" id="KW-1185">Reference proteome</keyword>
<feature type="chain" id="PRO_5036962253" description="SipW-cognate class signal peptide" evidence="1">
    <location>
        <begin position="24"/>
        <end position="249"/>
    </location>
</feature>
<comment type="caution">
    <text evidence="2">The sequence shown here is derived from an EMBL/GenBank/DDBJ whole genome shotgun (WGS) entry which is preliminary data.</text>
</comment>
<name>A0A974GWP8_SEDHY</name>
<dbReference type="RefSeq" id="WP_179237979.1">
    <property type="nucleotide sequence ID" value="NZ_JACBNQ010000008.1"/>
</dbReference>
<gene>
    <name evidence="2" type="ORF">HZF24_08970</name>
</gene>
<evidence type="ECO:0000313" key="3">
    <source>
        <dbReference type="Proteomes" id="UP000611629"/>
    </source>
</evidence>